<accession>A0ABV6USY9</accession>
<keyword evidence="5 7" id="KW-0472">Membrane</keyword>
<feature type="domain" description="Type II secretion system protein GspF" evidence="8">
    <location>
        <begin position="124"/>
        <end position="246"/>
    </location>
</feature>
<evidence type="ECO:0000256" key="6">
    <source>
        <dbReference type="SAM" id="MobiDB-lite"/>
    </source>
</evidence>
<dbReference type="InterPro" id="IPR018076">
    <property type="entry name" value="T2SS_GspF_dom"/>
</dbReference>
<evidence type="ECO:0000256" key="3">
    <source>
        <dbReference type="ARBA" id="ARBA00022692"/>
    </source>
</evidence>
<keyword evidence="10" id="KW-1185">Reference proteome</keyword>
<evidence type="ECO:0000256" key="2">
    <source>
        <dbReference type="ARBA" id="ARBA00022475"/>
    </source>
</evidence>
<dbReference type="Pfam" id="PF00482">
    <property type="entry name" value="T2SSF"/>
    <property type="match status" value="1"/>
</dbReference>
<gene>
    <name evidence="9" type="ORF">ACEZDJ_25110</name>
</gene>
<protein>
    <submittedName>
        <fullName evidence="9">Type II secretion system F family protein</fullName>
    </submittedName>
</protein>
<evidence type="ECO:0000259" key="8">
    <source>
        <dbReference type="Pfam" id="PF00482"/>
    </source>
</evidence>
<name>A0ABV6USY9_9ACTN</name>
<dbReference type="EMBL" id="JBHEZZ010000015">
    <property type="protein sequence ID" value="MFC1404580.1"/>
    <property type="molecule type" value="Genomic_DNA"/>
</dbReference>
<keyword evidence="2" id="KW-1003">Cell membrane</keyword>
<evidence type="ECO:0000313" key="9">
    <source>
        <dbReference type="EMBL" id="MFC1404580.1"/>
    </source>
</evidence>
<sequence length="261" mass="26082">MGAQGIEIAAALLSGGTAALLGARRSRALRRCRGRASAAGVPLERPGRARAGPRRRPTPGQLRTGTALLLGAALALSVAGLTGLLLGVLAGAAGHRYLPEPSSPQQRLRRRERAALCAQVPLTADLLAGCLASWCAPAEAAEAVAEAVGEPMAGRLATVAAEIRTGADAEESWGRFGAEPALAPLARCLARAAASGAPPAAGLARLAEGSRAAAATAAQGRVRRAGVLAAAPLGLCFLPAFVLVGVVPVVTGLAGSFLLRI</sequence>
<keyword evidence="3 7" id="KW-0812">Transmembrane</keyword>
<reference evidence="9 10" key="1">
    <citation type="submission" date="2024-09" db="EMBL/GenBank/DDBJ databases">
        <authorList>
            <person name="Lee S.D."/>
        </authorList>
    </citation>
    <scope>NUCLEOTIDE SEQUENCE [LARGE SCALE GENOMIC DNA]</scope>
    <source>
        <strain evidence="9 10">N1-5</strain>
    </source>
</reference>
<dbReference type="Proteomes" id="UP001592528">
    <property type="component" value="Unassembled WGS sequence"/>
</dbReference>
<organism evidence="9 10">
    <name type="scientific">Streptacidiphilus cavernicola</name>
    <dbReference type="NCBI Taxonomy" id="3342716"/>
    <lineage>
        <taxon>Bacteria</taxon>
        <taxon>Bacillati</taxon>
        <taxon>Actinomycetota</taxon>
        <taxon>Actinomycetes</taxon>
        <taxon>Kitasatosporales</taxon>
        <taxon>Streptomycetaceae</taxon>
        <taxon>Streptacidiphilus</taxon>
    </lineage>
</organism>
<evidence type="ECO:0000256" key="7">
    <source>
        <dbReference type="SAM" id="Phobius"/>
    </source>
</evidence>
<evidence type="ECO:0000256" key="5">
    <source>
        <dbReference type="ARBA" id="ARBA00023136"/>
    </source>
</evidence>
<proteinExistence type="predicted"/>
<feature type="region of interest" description="Disordered" evidence="6">
    <location>
        <begin position="39"/>
        <end position="61"/>
    </location>
</feature>
<comment type="subcellular location">
    <subcellularLocation>
        <location evidence="1">Cell membrane</location>
        <topology evidence="1">Multi-pass membrane protein</topology>
    </subcellularLocation>
</comment>
<dbReference type="PANTHER" id="PTHR35007:SF3">
    <property type="entry name" value="POSSIBLE CONSERVED ALANINE RICH MEMBRANE PROTEIN"/>
    <property type="match status" value="1"/>
</dbReference>
<evidence type="ECO:0000256" key="1">
    <source>
        <dbReference type="ARBA" id="ARBA00004651"/>
    </source>
</evidence>
<evidence type="ECO:0000313" key="10">
    <source>
        <dbReference type="Proteomes" id="UP001592528"/>
    </source>
</evidence>
<dbReference type="PANTHER" id="PTHR35007">
    <property type="entry name" value="INTEGRAL MEMBRANE PROTEIN-RELATED"/>
    <property type="match status" value="1"/>
</dbReference>
<feature type="transmembrane region" description="Helical" evidence="7">
    <location>
        <begin position="6"/>
        <end position="23"/>
    </location>
</feature>
<evidence type="ECO:0000256" key="4">
    <source>
        <dbReference type="ARBA" id="ARBA00022989"/>
    </source>
</evidence>
<feature type="transmembrane region" description="Helical" evidence="7">
    <location>
        <begin position="237"/>
        <end position="259"/>
    </location>
</feature>
<dbReference type="RefSeq" id="WP_037595141.1">
    <property type="nucleotide sequence ID" value="NZ_JBHEZZ010000015.1"/>
</dbReference>
<keyword evidence="4 7" id="KW-1133">Transmembrane helix</keyword>
<comment type="caution">
    <text evidence="9">The sequence shown here is derived from an EMBL/GenBank/DDBJ whole genome shotgun (WGS) entry which is preliminary data.</text>
</comment>
<feature type="transmembrane region" description="Helical" evidence="7">
    <location>
        <begin position="65"/>
        <end position="93"/>
    </location>
</feature>